<feature type="domain" description="DAGKc" evidence="13">
    <location>
        <begin position="1"/>
        <end position="126"/>
    </location>
</feature>
<evidence type="ECO:0000256" key="11">
    <source>
        <dbReference type="ARBA" id="ARBA00023209"/>
    </source>
</evidence>
<dbReference type="InterPro" id="IPR001206">
    <property type="entry name" value="Diacylglycerol_kinase_cat_dom"/>
</dbReference>
<gene>
    <name evidence="15" type="ORF">CE561_10350</name>
    <name evidence="14" type="ORF">Thert_01361</name>
</gene>
<evidence type="ECO:0000256" key="4">
    <source>
        <dbReference type="ARBA" id="ARBA00022679"/>
    </source>
</evidence>
<dbReference type="Gene3D" id="3.40.50.10330">
    <property type="entry name" value="Probable inorganic polyphosphate/atp-NAD kinase, domain 1"/>
    <property type="match status" value="1"/>
</dbReference>
<dbReference type="EMBL" id="CP016893">
    <property type="protein sequence ID" value="AST57425.1"/>
    <property type="molecule type" value="Genomic_DNA"/>
</dbReference>
<evidence type="ECO:0000313" key="16">
    <source>
        <dbReference type="Proteomes" id="UP000214975"/>
    </source>
</evidence>
<dbReference type="EMBL" id="NKHD01000029">
    <property type="protein sequence ID" value="OXT06664.1"/>
    <property type="molecule type" value="Genomic_DNA"/>
</dbReference>
<dbReference type="NCBIfam" id="TIGR00147">
    <property type="entry name" value="YegS/Rv2252/BmrU family lipid kinase"/>
    <property type="match status" value="1"/>
</dbReference>
<keyword evidence="4" id="KW-0808">Transferase</keyword>
<keyword evidence="11" id="KW-0594">Phospholipid biosynthesis</keyword>
<dbReference type="PANTHER" id="PTHR12358:SF106">
    <property type="entry name" value="LIPID KINASE YEGS"/>
    <property type="match status" value="1"/>
</dbReference>
<evidence type="ECO:0000256" key="3">
    <source>
        <dbReference type="ARBA" id="ARBA00022516"/>
    </source>
</evidence>
<proteinExistence type="inferred from homology"/>
<comment type="similarity">
    <text evidence="2">Belongs to the diacylglycerol/lipid kinase family.</text>
</comment>
<evidence type="ECO:0000256" key="12">
    <source>
        <dbReference type="ARBA" id="ARBA00023264"/>
    </source>
</evidence>
<evidence type="ECO:0000313" key="15">
    <source>
        <dbReference type="EMBL" id="OXT06664.1"/>
    </source>
</evidence>
<dbReference type="GO" id="GO:0016301">
    <property type="term" value="F:kinase activity"/>
    <property type="evidence" value="ECO:0007669"/>
    <property type="project" value="UniProtKB-KW"/>
</dbReference>
<reference evidence="14 16" key="1">
    <citation type="submission" date="2016-08" db="EMBL/GenBank/DDBJ databases">
        <title>A novel genetic cassette of butanologenic Thermoanaerobacterium thermosaccharolyticum that directly convert cellulose to butanol.</title>
        <authorList>
            <person name="Li T."/>
            <person name="He J."/>
        </authorList>
    </citation>
    <scope>NUCLEOTIDE SEQUENCE [LARGE SCALE GENOMIC DNA]</scope>
    <source>
        <strain evidence="14 16">TG57</strain>
    </source>
</reference>
<evidence type="ECO:0000256" key="5">
    <source>
        <dbReference type="ARBA" id="ARBA00022723"/>
    </source>
</evidence>
<keyword evidence="8" id="KW-0067">ATP-binding</keyword>
<reference evidence="15 17" key="2">
    <citation type="submission" date="2017-06" db="EMBL/GenBank/DDBJ databases">
        <title>Isolation and characterization of a thermophilic and butanogenic Thermoanaerobacterium thermosaccharolyticum M5 capable of efficient degradation of hemicellulose.</title>
        <authorList>
            <person name="Xin F."/>
            <person name="Jiang Y."/>
        </authorList>
    </citation>
    <scope>NUCLEOTIDE SEQUENCE [LARGE SCALE GENOMIC DNA]</scope>
    <source>
        <strain evidence="15 17">M5</strain>
    </source>
</reference>
<dbReference type="InterPro" id="IPR045540">
    <property type="entry name" value="YegS/DAGK_C"/>
</dbReference>
<dbReference type="RefSeq" id="WP_015312719.1">
    <property type="nucleotide sequence ID" value="NZ_CP016893.1"/>
</dbReference>
<dbReference type="Gene3D" id="2.60.200.40">
    <property type="match status" value="1"/>
</dbReference>
<dbReference type="GO" id="GO:0005886">
    <property type="term" value="C:plasma membrane"/>
    <property type="evidence" value="ECO:0007669"/>
    <property type="project" value="TreeGrafter"/>
</dbReference>
<evidence type="ECO:0000256" key="7">
    <source>
        <dbReference type="ARBA" id="ARBA00022777"/>
    </source>
</evidence>
<dbReference type="InterPro" id="IPR005218">
    <property type="entry name" value="Diacylglycerol/lipid_kinase"/>
</dbReference>
<dbReference type="Proteomes" id="UP000214975">
    <property type="component" value="Chromosome"/>
</dbReference>
<dbReference type="SUPFAM" id="SSF111331">
    <property type="entry name" value="NAD kinase/diacylglycerol kinase-like"/>
    <property type="match status" value="1"/>
</dbReference>
<dbReference type="InterPro" id="IPR050187">
    <property type="entry name" value="Lipid_Phosphate_FormReg"/>
</dbReference>
<evidence type="ECO:0000313" key="14">
    <source>
        <dbReference type="EMBL" id="AST57425.1"/>
    </source>
</evidence>
<keyword evidence="7 15" id="KW-0418">Kinase</keyword>
<evidence type="ECO:0000256" key="9">
    <source>
        <dbReference type="ARBA" id="ARBA00022842"/>
    </source>
</evidence>
<dbReference type="Pfam" id="PF19279">
    <property type="entry name" value="YegS_C"/>
    <property type="match status" value="1"/>
</dbReference>
<organism evidence="15 17">
    <name type="scientific">Thermoanaerobacterium thermosaccharolyticum</name>
    <name type="common">Clostridium thermosaccharolyticum</name>
    <dbReference type="NCBI Taxonomy" id="1517"/>
    <lineage>
        <taxon>Bacteria</taxon>
        <taxon>Bacillati</taxon>
        <taxon>Bacillota</taxon>
        <taxon>Clostridia</taxon>
        <taxon>Thermoanaerobacterales</taxon>
        <taxon>Thermoanaerobacteraceae</taxon>
        <taxon>Thermoanaerobacterium</taxon>
    </lineage>
</organism>
<dbReference type="GO" id="GO:0008654">
    <property type="term" value="P:phospholipid biosynthetic process"/>
    <property type="evidence" value="ECO:0007669"/>
    <property type="project" value="UniProtKB-KW"/>
</dbReference>
<dbReference type="Pfam" id="PF00781">
    <property type="entry name" value="DAGK_cat"/>
    <property type="match status" value="1"/>
</dbReference>
<evidence type="ECO:0000256" key="6">
    <source>
        <dbReference type="ARBA" id="ARBA00022741"/>
    </source>
</evidence>
<evidence type="ECO:0000256" key="10">
    <source>
        <dbReference type="ARBA" id="ARBA00023098"/>
    </source>
</evidence>
<dbReference type="InterPro" id="IPR017438">
    <property type="entry name" value="ATP-NAD_kinase_N"/>
</dbReference>
<dbReference type="PANTHER" id="PTHR12358">
    <property type="entry name" value="SPHINGOSINE KINASE"/>
    <property type="match status" value="1"/>
</dbReference>
<keyword evidence="6" id="KW-0547">Nucleotide-binding</keyword>
<keyword evidence="10" id="KW-0443">Lipid metabolism</keyword>
<evidence type="ECO:0000259" key="13">
    <source>
        <dbReference type="PROSITE" id="PS50146"/>
    </source>
</evidence>
<dbReference type="InterPro" id="IPR016064">
    <property type="entry name" value="NAD/diacylglycerol_kinase_sf"/>
</dbReference>
<keyword evidence="5" id="KW-0479">Metal-binding</keyword>
<evidence type="ECO:0000313" key="17">
    <source>
        <dbReference type="Proteomes" id="UP000215301"/>
    </source>
</evidence>
<dbReference type="SMART" id="SM00046">
    <property type="entry name" value="DAGKc"/>
    <property type="match status" value="1"/>
</dbReference>
<comment type="cofactor">
    <cofactor evidence="1">
        <name>Mg(2+)</name>
        <dbReference type="ChEBI" id="CHEBI:18420"/>
    </cofactor>
</comment>
<keyword evidence="9" id="KW-0460">Magnesium</keyword>
<dbReference type="PROSITE" id="PS50146">
    <property type="entry name" value="DAGK"/>
    <property type="match status" value="1"/>
</dbReference>
<dbReference type="Proteomes" id="UP000215301">
    <property type="component" value="Unassembled WGS sequence"/>
</dbReference>
<name>A0A231VET5_THETR</name>
<keyword evidence="12" id="KW-1208">Phospholipid metabolism</keyword>
<dbReference type="GO" id="GO:0046872">
    <property type="term" value="F:metal ion binding"/>
    <property type="evidence" value="ECO:0007669"/>
    <property type="project" value="UniProtKB-KW"/>
</dbReference>
<keyword evidence="3" id="KW-0444">Lipid biosynthesis</keyword>
<dbReference type="AlphaFoldDB" id="A0A231VET5"/>
<sequence>MIAFIVNPTAGNGKAYRMIPKIEKLMKERNVDYKVFITKYPGHGTKLAEEASKSNFDIIVAVGGDGTVHEVINGINNTDVALGIIPLGTGNDFARYFRIPKNVDKALEILLKGKIKLIDSAVVNKYITCNNIANIGLDADVAAEITKSKKFVGGIFAYTLGLINVLIKYKPYSIKIDIDGKKIKRKIMLAAFGNCSFYGGGFKILPDANPDDGYIDVIIVNEINKLKLLFLLPMAIFGKHTVLKCVEMYKAEKIQISTEKEVAMCVDGEVLLSNNIVLHVKRNSVKICTD</sequence>
<evidence type="ECO:0000256" key="2">
    <source>
        <dbReference type="ARBA" id="ARBA00005983"/>
    </source>
</evidence>
<protein>
    <submittedName>
        <fullName evidence="15">Diacylglycerol kinase</fullName>
    </submittedName>
</protein>
<evidence type="ECO:0000256" key="1">
    <source>
        <dbReference type="ARBA" id="ARBA00001946"/>
    </source>
</evidence>
<accession>A0A231VET5</accession>
<evidence type="ECO:0000256" key="8">
    <source>
        <dbReference type="ARBA" id="ARBA00022840"/>
    </source>
</evidence>
<dbReference type="GO" id="GO:0005524">
    <property type="term" value="F:ATP binding"/>
    <property type="evidence" value="ECO:0007669"/>
    <property type="project" value="UniProtKB-KW"/>
</dbReference>